<evidence type="ECO:0000313" key="4">
    <source>
        <dbReference type="Proteomes" id="UP000199400"/>
    </source>
</evidence>
<keyword evidence="4" id="KW-1185">Reference proteome</keyword>
<accession>A0A1I2IY91</accession>
<feature type="region of interest" description="Disordered" evidence="1">
    <location>
        <begin position="47"/>
        <end position="74"/>
    </location>
</feature>
<keyword evidence="2" id="KW-1133">Transmembrane helix</keyword>
<keyword evidence="2" id="KW-0472">Membrane</keyword>
<evidence type="ECO:0000256" key="1">
    <source>
        <dbReference type="SAM" id="MobiDB-lite"/>
    </source>
</evidence>
<dbReference type="InterPro" id="IPR029058">
    <property type="entry name" value="AB_hydrolase_fold"/>
</dbReference>
<organism evidence="3 4">
    <name type="scientific">Nannocystis exedens</name>
    <dbReference type="NCBI Taxonomy" id="54"/>
    <lineage>
        <taxon>Bacteria</taxon>
        <taxon>Pseudomonadati</taxon>
        <taxon>Myxococcota</taxon>
        <taxon>Polyangia</taxon>
        <taxon>Nannocystales</taxon>
        <taxon>Nannocystaceae</taxon>
        <taxon>Nannocystis</taxon>
    </lineage>
</organism>
<evidence type="ECO:0008006" key="5">
    <source>
        <dbReference type="Google" id="ProtNLM"/>
    </source>
</evidence>
<keyword evidence="2" id="KW-0812">Transmembrane</keyword>
<dbReference type="Gene3D" id="3.40.50.1820">
    <property type="entry name" value="alpha/beta hydrolase"/>
    <property type="match status" value="1"/>
</dbReference>
<proteinExistence type="predicted"/>
<protein>
    <recommendedName>
        <fullName evidence="5">Alpha/beta hydrolase family protein</fullName>
    </recommendedName>
</protein>
<dbReference type="STRING" id="54.SAMN02745121_08970"/>
<dbReference type="AlphaFoldDB" id="A0A1I2IY91"/>
<dbReference type="EMBL" id="FOMX01000084">
    <property type="protein sequence ID" value="SFF45646.1"/>
    <property type="molecule type" value="Genomic_DNA"/>
</dbReference>
<dbReference type="RefSeq" id="WP_170136503.1">
    <property type="nucleotide sequence ID" value="NZ_FOMX01000084.1"/>
</dbReference>
<dbReference type="Proteomes" id="UP000199400">
    <property type="component" value="Unassembled WGS sequence"/>
</dbReference>
<sequence length="293" mass="30316">MPDRLATLGPLNPPSHSSSSGWWWFGGLVAVGTTLGVVWWSRANSASASSGSTGSSGSGGNPPVDEPKPPELEGWPFQVAVGSTQTPNSARWFRFFRVTPPNAVGPVVWVLHGQDTDPRKLAPWIPTSLADVVFVQAPQGWLAAGTATAAASELWSDASLGKLPGPFDHGKKTRPWVVVGYDVGADVALQMAASTNSAASPDAVVAVAPLEPGKLPGAGGDKRWIAFVIGDKDPQLVSVQAAAELAGKPASAGGAGYNTAVRVVAGAGHELPQLGPQLRDLLLDLFSMYPYPS</sequence>
<gene>
    <name evidence="3" type="ORF">SAMN02745121_08970</name>
</gene>
<reference evidence="4" key="1">
    <citation type="submission" date="2016-10" db="EMBL/GenBank/DDBJ databases">
        <authorList>
            <person name="Varghese N."/>
            <person name="Submissions S."/>
        </authorList>
    </citation>
    <scope>NUCLEOTIDE SEQUENCE [LARGE SCALE GENOMIC DNA]</scope>
    <source>
        <strain evidence="4">ATCC 25963</strain>
    </source>
</reference>
<evidence type="ECO:0000313" key="3">
    <source>
        <dbReference type="EMBL" id="SFF45646.1"/>
    </source>
</evidence>
<feature type="transmembrane region" description="Helical" evidence="2">
    <location>
        <begin position="20"/>
        <end position="40"/>
    </location>
</feature>
<evidence type="ECO:0000256" key="2">
    <source>
        <dbReference type="SAM" id="Phobius"/>
    </source>
</evidence>
<name>A0A1I2IY91_9BACT</name>
<dbReference type="SUPFAM" id="SSF53474">
    <property type="entry name" value="alpha/beta-Hydrolases"/>
    <property type="match status" value="1"/>
</dbReference>